<feature type="chain" id="PRO_5037738762" evidence="1">
    <location>
        <begin position="22"/>
        <end position="778"/>
    </location>
</feature>
<dbReference type="Proteomes" id="UP000678545">
    <property type="component" value="Unassembled WGS sequence"/>
</dbReference>
<gene>
    <name evidence="3" type="ORF">KDM90_04800</name>
</gene>
<organism evidence="3 4">
    <name type="scientific">Undibacterium fentianense</name>
    <dbReference type="NCBI Taxonomy" id="2828728"/>
    <lineage>
        <taxon>Bacteria</taxon>
        <taxon>Pseudomonadati</taxon>
        <taxon>Pseudomonadota</taxon>
        <taxon>Betaproteobacteria</taxon>
        <taxon>Burkholderiales</taxon>
        <taxon>Oxalobacteraceae</taxon>
        <taxon>Undibacterium</taxon>
    </lineage>
</organism>
<dbReference type="Pfam" id="PF19313">
    <property type="entry name" value="DUF5916"/>
    <property type="match status" value="1"/>
</dbReference>
<protein>
    <submittedName>
        <fullName evidence="3">Carbohydrate binding family 9 domain-containing protein</fullName>
    </submittedName>
</protein>
<dbReference type="AlphaFoldDB" id="A0A941E128"/>
<feature type="signal peptide" evidence="1">
    <location>
        <begin position="1"/>
        <end position="21"/>
    </location>
</feature>
<sequence length="778" mass="87822">MSANSAASSFAALAAATSSVASSSALQLGQGSVNNTIPRAKSAPQLRDYLDTIPRDAGLAITDFRQRNPGDGVPASRPTTAYLSYDDTHFYAVFVAQDEPDQIRAKISKRDNMDGEDFVVLELDTFHDKRRSFSFFVNPYGVQQDSKRTEGQEPDVNFDTQWESEGQITANGYVVRIAIPLKSLRFKSADVQTWGIGVGRVITRLNEESFWPLITKQVAGFVPQLASLQLPEKLSAGRNAQINPFVFMGNSQLLNTENFQRPYWQQDNKVQAGLDAKWVLGDSTAIDLTLKPDFSEVDSDEPQIVVGKRYEVLFPEKRPFFLENASFFTTPSPLFFSRRIHQPQAGVRITGRHEAWAYGGLLIDDQAAGEDGLQGESKATIAMARVQNDLTHDLALGALFTQRQIRPQEQMSGQSALGRDTVMSIDGRYQFDENWIWQAQFARSQTIASRHVSLDSSDGSDRDAAFRQSQLAGRTQGHLMLIEAKHQGRHWEYQGKYLDTSANFATSLAFLPRTDVKQLQQEAKYIWHLDEYEHLQKLGLHANTEITRNQDNQLQDWNVYLGGLAEASRNSWLEIYQRRGFERFAGRDYQKQGWQVNLGTDWLPSLSVMTEFGVMDSINYTPTSNAAASMGRGRSIDLTLVYKPHPQWRLEEKLLWNDLQLPAKLSTGQSVVNAYRNLMWRSKLSYQHNRFLGVRLIADYHVLASDPRWSALESGKQLNTDLQVSYMLSPGTSLIAGYGNRQENLALTGNPSYLQRIEDLSLKTGRRAFVKMNYLYQL</sequence>
<dbReference type="Gene3D" id="2.60.40.1190">
    <property type="match status" value="1"/>
</dbReference>
<keyword evidence="1" id="KW-0732">Signal</keyword>
<evidence type="ECO:0000256" key="1">
    <source>
        <dbReference type="SAM" id="SignalP"/>
    </source>
</evidence>
<dbReference type="EMBL" id="JAGSPJ010000001">
    <property type="protein sequence ID" value="MBR7799312.1"/>
    <property type="molecule type" value="Genomic_DNA"/>
</dbReference>
<evidence type="ECO:0000313" key="4">
    <source>
        <dbReference type="Proteomes" id="UP000678545"/>
    </source>
</evidence>
<evidence type="ECO:0000313" key="3">
    <source>
        <dbReference type="EMBL" id="MBR7799312.1"/>
    </source>
</evidence>
<accession>A0A941E128</accession>
<proteinExistence type="predicted"/>
<evidence type="ECO:0000259" key="2">
    <source>
        <dbReference type="Pfam" id="PF19313"/>
    </source>
</evidence>
<feature type="domain" description="DUF5916" evidence="2">
    <location>
        <begin position="265"/>
        <end position="342"/>
    </location>
</feature>
<comment type="caution">
    <text evidence="3">The sequence shown here is derived from an EMBL/GenBank/DDBJ whole genome shotgun (WGS) entry which is preliminary data.</text>
</comment>
<dbReference type="CDD" id="cd09618">
    <property type="entry name" value="CBM9_like_2"/>
    <property type="match status" value="1"/>
</dbReference>
<name>A0A941E128_9BURK</name>
<dbReference type="InterPro" id="IPR045670">
    <property type="entry name" value="DUF5916"/>
</dbReference>
<keyword evidence="4" id="KW-1185">Reference proteome</keyword>
<dbReference type="SUPFAM" id="SSF49344">
    <property type="entry name" value="CBD9-like"/>
    <property type="match status" value="1"/>
</dbReference>
<reference evidence="3" key="1">
    <citation type="submission" date="2021-04" db="EMBL/GenBank/DDBJ databases">
        <title>novel species isolated from subtropical streams in China.</title>
        <authorList>
            <person name="Lu H."/>
        </authorList>
    </citation>
    <scope>NUCLEOTIDE SEQUENCE</scope>
    <source>
        <strain evidence="3">FT137W</strain>
    </source>
</reference>